<evidence type="ECO:0000256" key="9">
    <source>
        <dbReference type="PIRSR" id="PIRSR602401-1"/>
    </source>
</evidence>
<gene>
    <name evidence="10" type="primary">LOC103043336</name>
</gene>
<evidence type="ECO:0000256" key="8">
    <source>
        <dbReference type="ARBA" id="ARBA00023136"/>
    </source>
</evidence>
<dbReference type="Ensembl" id="ENSAMXT00005006566.1">
    <property type="protein sequence ID" value="ENSAMXP00005005766.1"/>
    <property type="gene ID" value="ENSAMXG00005003456.1"/>
</dbReference>
<evidence type="ECO:0000256" key="2">
    <source>
        <dbReference type="ARBA" id="ARBA00004370"/>
    </source>
</evidence>
<dbReference type="SUPFAM" id="SSF48264">
    <property type="entry name" value="Cytochrome P450"/>
    <property type="match status" value="1"/>
</dbReference>
<dbReference type="Proteomes" id="UP000694621">
    <property type="component" value="Unplaced"/>
</dbReference>
<dbReference type="GO" id="GO:0005737">
    <property type="term" value="C:cytoplasm"/>
    <property type="evidence" value="ECO:0007669"/>
    <property type="project" value="TreeGrafter"/>
</dbReference>
<dbReference type="InterPro" id="IPR002401">
    <property type="entry name" value="Cyt_P450_E_grp-I"/>
</dbReference>
<evidence type="ECO:0000256" key="7">
    <source>
        <dbReference type="ARBA" id="ARBA00023033"/>
    </source>
</evidence>
<dbReference type="Pfam" id="PF00067">
    <property type="entry name" value="p450"/>
    <property type="match status" value="1"/>
</dbReference>
<dbReference type="GO" id="GO:0006082">
    <property type="term" value="P:organic acid metabolic process"/>
    <property type="evidence" value="ECO:0007669"/>
    <property type="project" value="TreeGrafter"/>
</dbReference>
<dbReference type="InterPro" id="IPR036396">
    <property type="entry name" value="Cyt_P450_sf"/>
</dbReference>
<keyword evidence="9" id="KW-0349">Heme</keyword>
<dbReference type="Gene3D" id="1.10.630.10">
    <property type="entry name" value="Cytochrome P450"/>
    <property type="match status" value="1"/>
</dbReference>
<evidence type="ECO:0000256" key="4">
    <source>
        <dbReference type="ARBA" id="ARBA00022723"/>
    </source>
</evidence>
<keyword evidence="5" id="KW-0560">Oxidoreductase</keyword>
<dbReference type="GO" id="GO:0016020">
    <property type="term" value="C:membrane"/>
    <property type="evidence" value="ECO:0007669"/>
    <property type="project" value="UniProtKB-SubCell"/>
</dbReference>
<organism evidence="10 11">
    <name type="scientific">Astyanax mexicanus</name>
    <name type="common">Blind cave fish</name>
    <name type="synonym">Astyanax fasciatus mexicanus</name>
    <dbReference type="NCBI Taxonomy" id="7994"/>
    <lineage>
        <taxon>Eukaryota</taxon>
        <taxon>Metazoa</taxon>
        <taxon>Chordata</taxon>
        <taxon>Craniata</taxon>
        <taxon>Vertebrata</taxon>
        <taxon>Euteleostomi</taxon>
        <taxon>Actinopterygii</taxon>
        <taxon>Neopterygii</taxon>
        <taxon>Teleostei</taxon>
        <taxon>Ostariophysi</taxon>
        <taxon>Characiformes</taxon>
        <taxon>Characoidei</taxon>
        <taxon>Acestrorhamphidae</taxon>
        <taxon>Acestrorhamphinae</taxon>
        <taxon>Astyanax</taxon>
    </lineage>
</organism>
<dbReference type="InterPro" id="IPR050182">
    <property type="entry name" value="Cytochrome_P450_fam2"/>
</dbReference>
<protein>
    <submittedName>
        <fullName evidence="10">Cytochrome P450 family 2 subfamily J member 2</fullName>
    </submittedName>
</protein>
<keyword evidence="8" id="KW-0472">Membrane</keyword>
<sequence length="506" mass="57353">MLYLYLQDHLDNQSAYSISNASSYPWLAFFTFILEVRYFVQLLKSRNPHNFPPGPWGLPFLGNISVGLDQHAIEKLSVKYGDIFSLRVATQKIVVVSGYKLVEEVLLTQGHNFLDRPVSPLFKVYQGNGICKSSGYRWRRQRQFFDSQLKKSGEAKRKQELIIQQECVFLCEAIQKNKGCPFNPHPIINSAVANVIASLVFGKRFDYEDTDFLNLLNLSAESSLLAGSPLVQVYGEFPSLMKRFQGPHTKIWANYATMVGFLKKQIEMHKKDWDPFVHRDFSDVYIGEIDKRRRDTDAAFSVDNLAHCVLDLIEAGTGPMTSTLCWGLLLMAKHPEVQKGVQAEIDCVIGQSRRPCLLDRASMPYTEAVLHEIQRVGNILPLGIPHSAGRDTTVCNYFIPKGTVVVTNLASVLNDKTQWERPQQFYPEHFLDDQGKFRNREAFLPYSAGKRACLGENLARMEIFLFFTSVLQRFTISAPQGVKLSMEAHGASLLSPKPFHICVSSR</sequence>
<dbReference type="GO" id="GO:0006805">
    <property type="term" value="P:xenobiotic metabolic process"/>
    <property type="evidence" value="ECO:0007669"/>
    <property type="project" value="TreeGrafter"/>
</dbReference>
<dbReference type="GO" id="GO:0020037">
    <property type="term" value="F:heme binding"/>
    <property type="evidence" value="ECO:0007669"/>
    <property type="project" value="InterPro"/>
</dbReference>
<dbReference type="PRINTS" id="PR00463">
    <property type="entry name" value="EP450I"/>
</dbReference>
<keyword evidence="7" id="KW-0503">Monooxygenase</keyword>
<dbReference type="PANTHER" id="PTHR24300">
    <property type="entry name" value="CYTOCHROME P450 508A4-RELATED"/>
    <property type="match status" value="1"/>
</dbReference>
<dbReference type="PRINTS" id="PR01686">
    <property type="entry name" value="EP450ICYP2D"/>
</dbReference>
<evidence type="ECO:0000313" key="10">
    <source>
        <dbReference type="Ensembl" id="ENSAMXP00005005766.1"/>
    </source>
</evidence>
<keyword evidence="6 9" id="KW-0408">Iron</keyword>
<dbReference type="PRINTS" id="PR00385">
    <property type="entry name" value="P450"/>
</dbReference>
<dbReference type="GO" id="GO:0005506">
    <property type="term" value="F:iron ion binding"/>
    <property type="evidence" value="ECO:0007669"/>
    <property type="project" value="InterPro"/>
</dbReference>
<proteinExistence type="inferred from homology"/>
<evidence type="ECO:0000256" key="3">
    <source>
        <dbReference type="ARBA" id="ARBA00010617"/>
    </source>
</evidence>
<dbReference type="AlphaFoldDB" id="A0A8B9GZS4"/>
<feature type="binding site" description="axial binding residue" evidence="9">
    <location>
        <position position="453"/>
    </location>
    <ligand>
        <name>heme</name>
        <dbReference type="ChEBI" id="CHEBI:30413"/>
    </ligand>
    <ligandPart>
        <name>Fe</name>
        <dbReference type="ChEBI" id="CHEBI:18248"/>
    </ligandPart>
</feature>
<comment type="subcellular location">
    <subcellularLocation>
        <location evidence="2">Membrane</location>
    </subcellularLocation>
</comment>
<name>A0A8B9GZS4_ASTMX</name>
<evidence type="ECO:0000256" key="6">
    <source>
        <dbReference type="ARBA" id="ARBA00023004"/>
    </source>
</evidence>
<evidence type="ECO:0000313" key="11">
    <source>
        <dbReference type="Proteomes" id="UP000694621"/>
    </source>
</evidence>
<comment type="similarity">
    <text evidence="3">Belongs to the cytochrome P450 family.</text>
</comment>
<reference evidence="10" key="1">
    <citation type="submission" date="2025-08" db="UniProtKB">
        <authorList>
            <consortium name="Ensembl"/>
        </authorList>
    </citation>
    <scope>IDENTIFICATION</scope>
</reference>
<accession>A0A8B9GZS4</accession>
<dbReference type="GO" id="GO:0016712">
    <property type="term" value="F:oxidoreductase activity, acting on paired donors, with incorporation or reduction of molecular oxygen, reduced flavin or flavoprotein as one donor, and incorporation of one atom of oxygen"/>
    <property type="evidence" value="ECO:0007669"/>
    <property type="project" value="InterPro"/>
</dbReference>
<dbReference type="FunFam" id="1.10.630.10:FF:000004">
    <property type="entry name" value="cytochrome P450 2D15 isoform X1"/>
    <property type="match status" value="1"/>
</dbReference>
<dbReference type="InterPro" id="IPR008069">
    <property type="entry name" value="Cyt_P450_E_grp-I_CYP2D-like"/>
</dbReference>
<keyword evidence="4 9" id="KW-0479">Metal-binding</keyword>
<evidence type="ECO:0000256" key="1">
    <source>
        <dbReference type="ARBA" id="ARBA00001971"/>
    </source>
</evidence>
<dbReference type="InterPro" id="IPR001128">
    <property type="entry name" value="Cyt_P450"/>
</dbReference>
<comment type="cofactor">
    <cofactor evidence="1 9">
        <name>heme</name>
        <dbReference type="ChEBI" id="CHEBI:30413"/>
    </cofactor>
</comment>
<dbReference type="PANTHER" id="PTHR24300:SF309">
    <property type="entry name" value="CYTOCHROME P450-RELATED"/>
    <property type="match status" value="1"/>
</dbReference>
<evidence type="ECO:0000256" key="5">
    <source>
        <dbReference type="ARBA" id="ARBA00023002"/>
    </source>
</evidence>